<protein>
    <recommendedName>
        <fullName evidence="3">Catechol 2,3-dioxygenase</fullName>
    </recommendedName>
</protein>
<organism evidence="1 2">
    <name type="scientific">Terribacillus halophilus</name>
    <dbReference type="NCBI Taxonomy" id="361279"/>
    <lineage>
        <taxon>Bacteria</taxon>
        <taxon>Bacillati</taxon>
        <taxon>Bacillota</taxon>
        <taxon>Bacilli</taxon>
        <taxon>Bacillales</taxon>
        <taxon>Bacillaceae</taxon>
        <taxon>Terribacillus</taxon>
    </lineage>
</organism>
<reference evidence="2" key="1">
    <citation type="submission" date="2016-10" db="EMBL/GenBank/DDBJ databases">
        <authorList>
            <person name="Varghese N."/>
            <person name="Submissions S."/>
        </authorList>
    </citation>
    <scope>NUCLEOTIDE SEQUENCE [LARGE SCALE GENOMIC DNA]</scope>
    <source>
        <strain evidence="2">DSM 21620</strain>
    </source>
</reference>
<keyword evidence="2" id="KW-1185">Reference proteome</keyword>
<dbReference type="AlphaFoldDB" id="A0A1G6QQS0"/>
<dbReference type="Gene3D" id="3.10.180.10">
    <property type="entry name" value="2,3-Dihydroxybiphenyl 1,2-Dioxygenase, domain 1"/>
    <property type="match status" value="1"/>
</dbReference>
<evidence type="ECO:0000313" key="2">
    <source>
        <dbReference type="Proteomes" id="UP000198666"/>
    </source>
</evidence>
<name>A0A1G6QQS0_9BACI</name>
<dbReference type="Proteomes" id="UP000198666">
    <property type="component" value="Unassembled WGS sequence"/>
</dbReference>
<dbReference type="SUPFAM" id="SSF54593">
    <property type="entry name" value="Glyoxalase/Bleomycin resistance protein/Dihydroxybiphenyl dioxygenase"/>
    <property type="match status" value="1"/>
</dbReference>
<dbReference type="STRING" id="361279.SAMN05421663_105161"/>
<accession>A0A1G6QQS0</accession>
<evidence type="ECO:0000313" key="1">
    <source>
        <dbReference type="EMBL" id="SDC94017.1"/>
    </source>
</evidence>
<gene>
    <name evidence="1" type="ORF">SAMN05421663_105161</name>
</gene>
<sequence>MDLMDLYFRLEKIRGVIYMFNTELFVQKLALSVVFYRCLLGKGCAEHNEKRALFKAEGGGSLLLTDETVLNDNHYFATMAESKKGKGVELILPVVDVERVYNKFNSIYPNHIESEISARSWGKLDFRVVDPDGYYVRVTS</sequence>
<proteinExistence type="predicted"/>
<evidence type="ECO:0008006" key="3">
    <source>
        <dbReference type="Google" id="ProtNLM"/>
    </source>
</evidence>
<dbReference type="EMBL" id="FMZB01000005">
    <property type="protein sequence ID" value="SDC94017.1"/>
    <property type="molecule type" value="Genomic_DNA"/>
</dbReference>
<dbReference type="InterPro" id="IPR029068">
    <property type="entry name" value="Glyas_Bleomycin-R_OHBP_Dase"/>
</dbReference>